<dbReference type="Proteomes" id="UP000494174">
    <property type="component" value="Unassembled WGS sequence"/>
</dbReference>
<evidence type="ECO:0000259" key="4">
    <source>
        <dbReference type="Pfam" id="PF03446"/>
    </source>
</evidence>
<dbReference type="EMBL" id="CABVPU010000001">
    <property type="protein sequence ID" value="VWB06886.1"/>
    <property type="molecule type" value="Genomic_DNA"/>
</dbReference>
<gene>
    <name evidence="6" type="ORF">BLA15945_00133</name>
</gene>
<evidence type="ECO:0000256" key="3">
    <source>
        <dbReference type="PIRSR" id="PIRSR000103-1"/>
    </source>
</evidence>
<dbReference type="InterPro" id="IPR002204">
    <property type="entry name" value="3-OH-isobutyrate_DH-rel_CS"/>
</dbReference>
<dbReference type="InterPro" id="IPR006115">
    <property type="entry name" value="6PGDH_NADP-bd"/>
</dbReference>
<organism evidence="6 7">
    <name type="scientific">Burkholderia lata (strain ATCC 17760 / DSM 23089 / LMG 22485 / NCIMB 9086 / R18194 / 383)</name>
    <dbReference type="NCBI Taxonomy" id="482957"/>
    <lineage>
        <taxon>Bacteria</taxon>
        <taxon>Pseudomonadati</taxon>
        <taxon>Pseudomonadota</taxon>
        <taxon>Betaproteobacteria</taxon>
        <taxon>Burkholderiales</taxon>
        <taxon>Burkholderiaceae</taxon>
        <taxon>Burkholderia</taxon>
        <taxon>Burkholderia cepacia complex</taxon>
    </lineage>
</organism>
<evidence type="ECO:0000313" key="7">
    <source>
        <dbReference type="Proteomes" id="UP000494174"/>
    </source>
</evidence>
<dbReference type="SUPFAM" id="SSF51735">
    <property type="entry name" value="NAD(P)-binding Rossmann-fold domains"/>
    <property type="match status" value="1"/>
</dbReference>
<dbReference type="InterPro" id="IPR036291">
    <property type="entry name" value="NAD(P)-bd_dom_sf"/>
</dbReference>
<dbReference type="InterPro" id="IPR013328">
    <property type="entry name" value="6PGD_dom2"/>
</dbReference>
<feature type="domain" description="3-hydroxyisobutyrate dehydrogenase-like NAD-binding" evidence="5">
    <location>
        <begin position="168"/>
        <end position="287"/>
    </location>
</feature>
<evidence type="ECO:0000313" key="6">
    <source>
        <dbReference type="EMBL" id="VWB06886.1"/>
    </source>
</evidence>
<dbReference type="Gene3D" id="1.10.1040.10">
    <property type="entry name" value="N-(1-d-carboxylethyl)-l-norvaline Dehydrogenase, domain 2"/>
    <property type="match status" value="1"/>
</dbReference>
<dbReference type="InterPro" id="IPR015815">
    <property type="entry name" value="HIBADH-related"/>
</dbReference>
<proteinExistence type="predicted"/>
<dbReference type="Pfam" id="PF03446">
    <property type="entry name" value="NAD_binding_2"/>
    <property type="match status" value="1"/>
</dbReference>
<feature type="domain" description="6-phosphogluconate dehydrogenase NADP-binding" evidence="4">
    <location>
        <begin position="6"/>
        <end position="164"/>
    </location>
</feature>
<dbReference type="SUPFAM" id="SSF48179">
    <property type="entry name" value="6-phosphogluconate dehydrogenase C-terminal domain-like"/>
    <property type="match status" value="1"/>
</dbReference>
<evidence type="ECO:0000256" key="1">
    <source>
        <dbReference type="ARBA" id="ARBA00023002"/>
    </source>
</evidence>
<keyword evidence="1" id="KW-0560">Oxidoreductase</keyword>
<dbReference type="GO" id="GO:0050661">
    <property type="term" value="F:NADP binding"/>
    <property type="evidence" value="ECO:0007669"/>
    <property type="project" value="InterPro"/>
</dbReference>
<dbReference type="Pfam" id="PF14833">
    <property type="entry name" value="NAD_binding_11"/>
    <property type="match status" value="1"/>
</dbReference>
<reference evidence="6 7" key="1">
    <citation type="submission" date="2019-09" db="EMBL/GenBank/DDBJ databases">
        <authorList>
            <person name="Depoorter E."/>
        </authorList>
    </citation>
    <scope>NUCLEOTIDE SEQUENCE [LARGE SCALE GENOMIC DNA]</scope>
    <source>
        <strain evidence="6">R-15945</strain>
    </source>
</reference>
<dbReference type="PIRSF" id="PIRSF000103">
    <property type="entry name" value="HIBADH"/>
    <property type="match status" value="1"/>
</dbReference>
<dbReference type="Gene3D" id="3.40.50.720">
    <property type="entry name" value="NAD(P)-binding Rossmann-like Domain"/>
    <property type="match status" value="1"/>
</dbReference>
<dbReference type="PROSITE" id="PS00895">
    <property type="entry name" value="3_HYDROXYISOBUT_DH"/>
    <property type="match status" value="1"/>
</dbReference>
<evidence type="ECO:0000256" key="2">
    <source>
        <dbReference type="ARBA" id="ARBA00023027"/>
    </source>
</evidence>
<dbReference type="RefSeq" id="WP_174966878.1">
    <property type="nucleotide sequence ID" value="NZ_CABVPU010000001.1"/>
</dbReference>
<dbReference type="GO" id="GO:0051287">
    <property type="term" value="F:NAD binding"/>
    <property type="evidence" value="ECO:0007669"/>
    <property type="project" value="InterPro"/>
</dbReference>
<dbReference type="AlphaFoldDB" id="A0A6P2GRD4"/>
<accession>A0A6P2GRD4</accession>
<evidence type="ECO:0000259" key="5">
    <source>
        <dbReference type="Pfam" id="PF14833"/>
    </source>
</evidence>
<protein>
    <submittedName>
        <fullName evidence="6">3-hydroxyisobutyrate dehydrogenase</fullName>
    </submittedName>
</protein>
<sequence>MTSVQDIGFLGLGKMGAPMAERLLGQACRLHVYDPSAQAMAPFVDGGAVAHGSPRAVADAASIVFACLPNRDVSLAVGLGPDGVVHGSAMRLYVEMSTIGQDMIERIGNGLAQRGIDIVDAPVSGGPSAARAGTLAMLVSGMPSAVEQVSPLLERIGREVFPMGDRPGMAQIMKIVNNVVMAANLVVCAEGLAMGAKAGLDADMMMRLIDSGSGQSFACSKIMSRAVSGAFDFGAALAVIEKDMALGLAEARRMDVAMPAIERARDVWHAAYEAGRGGEDFTSILRYVEERNGTRVRGRAVQA</sequence>
<keyword evidence="2" id="KW-0520">NAD</keyword>
<dbReference type="GO" id="GO:0016616">
    <property type="term" value="F:oxidoreductase activity, acting on the CH-OH group of donors, NAD or NADP as acceptor"/>
    <property type="evidence" value="ECO:0007669"/>
    <property type="project" value="TreeGrafter"/>
</dbReference>
<dbReference type="PANTHER" id="PTHR22981">
    <property type="entry name" value="3-HYDROXYISOBUTYRATE DEHYDROGENASE-RELATED"/>
    <property type="match status" value="1"/>
</dbReference>
<feature type="active site" evidence="3">
    <location>
        <position position="174"/>
    </location>
</feature>
<name>A0A6P2GRD4_BURL3</name>
<dbReference type="InterPro" id="IPR029154">
    <property type="entry name" value="HIBADH-like_NADP-bd"/>
</dbReference>
<dbReference type="InterPro" id="IPR008927">
    <property type="entry name" value="6-PGluconate_DH-like_C_sf"/>
</dbReference>
<dbReference type="PANTHER" id="PTHR22981:SF7">
    <property type="entry name" value="3-HYDROXYISOBUTYRATE DEHYDROGENASE, MITOCHONDRIAL"/>
    <property type="match status" value="1"/>
</dbReference>
<dbReference type="GO" id="GO:0016054">
    <property type="term" value="P:organic acid catabolic process"/>
    <property type="evidence" value="ECO:0007669"/>
    <property type="project" value="UniProtKB-ARBA"/>
</dbReference>